<accession>A0ABW2APX7</accession>
<keyword evidence="4" id="KW-0560">Oxidoreductase</keyword>
<dbReference type="Proteomes" id="UP001596356">
    <property type="component" value="Unassembled WGS sequence"/>
</dbReference>
<dbReference type="InterPro" id="IPR045170">
    <property type="entry name" value="MTOX"/>
</dbReference>
<dbReference type="InterPro" id="IPR036188">
    <property type="entry name" value="FAD/NAD-bd_sf"/>
</dbReference>
<sequence>MASARGGGVRPAVGVDRGIDHGPPAALEPLHAALRAAGQRTEYWSAADVADRWPGLRVDTAALHHPDAGRLHADGAVAALQSAAARRGATLHFRTPVRRLLVRTDGRVSLETDDSAYVVDQVVVAPGAWAIGQLLDGLVQLPRLRVTQEQPVHFAATDPLAWPSFIHHGGAGLPAGGGTYGVGSVDGVKVGFHAVGREVDFPGDRDRSIDGVAVQQVKAYARQWIPGVDADRASAQTCLYTLTPDHDFIADRRGPVAVMAGFSGHGFKFGSVLGSLAVDLIEGRPALPAFSLSRTSLLATKGSR</sequence>
<evidence type="ECO:0000256" key="4">
    <source>
        <dbReference type="ARBA" id="ARBA00023002"/>
    </source>
</evidence>
<name>A0ABW2APX7_9MICO</name>
<feature type="domain" description="FAD dependent oxidoreductase" evidence="5">
    <location>
        <begin position="25"/>
        <end position="280"/>
    </location>
</feature>
<evidence type="ECO:0000313" key="7">
    <source>
        <dbReference type="Proteomes" id="UP001596356"/>
    </source>
</evidence>
<comment type="cofactor">
    <cofactor evidence="1">
        <name>FAD</name>
        <dbReference type="ChEBI" id="CHEBI:57692"/>
    </cofactor>
</comment>
<dbReference type="SUPFAM" id="SSF51905">
    <property type="entry name" value="FAD/NAD(P)-binding domain"/>
    <property type="match status" value="1"/>
</dbReference>
<evidence type="ECO:0000256" key="1">
    <source>
        <dbReference type="ARBA" id="ARBA00001974"/>
    </source>
</evidence>
<dbReference type="EMBL" id="JBHSWJ010000002">
    <property type="protein sequence ID" value="MFC6712530.1"/>
    <property type="molecule type" value="Genomic_DNA"/>
</dbReference>
<dbReference type="PANTHER" id="PTHR10961">
    <property type="entry name" value="PEROXISOMAL SARCOSINE OXIDASE"/>
    <property type="match status" value="1"/>
</dbReference>
<evidence type="ECO:0000259" key="5">
    <source>
        <dbReference type="Pfam" id="PF01266"/>
    </source>
</evidence>
<protein>
    <submittedName>
        <fullName evidence="6">FAD-dependent oxidoreductase</fullName>
    </submittedName>
</protein>
<evidence type="ECO:0000256" key="3">
    <source>
        <dbReference type="ARBA" id="ARBA00022827"/>
    </source>
</evidence>
<dbReference type="Gene3D" id="3.30.9.10">
    <property type="entry name" value="D-Amino Acid Oxidase, subunit A, domain 2"/>
    <property type="match status" value="1"/>
</dbReference>
<comment type="caution">
    <text evidence="6">The sequence shown here is derived from an EMBL/GenBank/DDBJ whole genome shotgun (WGS) entry which is preliminary data.</text>
</comment>
<gene>
    <name evidence="6" type="ORF">ACFQBT_01150</name>
</gene>
<evidence type="ECO:0000313" key="6">
    <source>
        <dbReference type="EMBL" id="MFC6712530.1"/>
    </source>
</evidence>
<dbReference type="Pfam" id="PF01266">
    <property type="entry name" value="DAO"/>
    <property type="match status" value="1"/>
</dbReference>
<evidence type="ECO:0000256" key="2">
    <source>
        <dbReference type="ARBA" id="ARBA00022630"/>
    </source>
</evidence>
<dbReference type="RefSeq" id="WP_377820003.1">
    <property type="nucleotide sequence ID" value="NZ_JBHSWJ010000002.1"/>
</dbReference>
<dbReference type="InterPro" id="IPR006076">
    <property type="entry name" value="FAD-dep_OxRdtase"/>
</dbReference>
<dbReference type="PANTHER" id="PTHR10961:SF7">
    <property type="entry name" value="FAD DEPENDENT OXIDOREDUCTASE DOMAIN-CONTAINING PROTEIN"/>
    <property type="match status" value="1"/>
</dbReference>
<keyword evidence="7" id="KW-1185">Reference proteome</keyword>
<keyword evidence="2" id="KW-0285">Flavoprotein</keyword>
<organism evidence="6 7">
    <name type="scientific">Branchiibius cervicis</name>
    <dbReference type="NCBI Taxonomy" id="908252"/>
    <lineage>
        <taxon>Bacteria</taxon>
        <taxon>Bacillati</taxon>
        <taxon>Actinomycetota</taxon>
        <taxon>Actinomycetes</taxon>
        <taxon>Micrococcales</taxon>
        <taxon>Dermacoccaceae</taxon>
        <taxon>Branchiibius</taxon>
    </lineage>
</organism>
<keyword evidence="3" id="KW-0274">FAD</keyword>
<reference evidence="7" key="1">
    <citation type="journal article" date="2019" name="Int. J. Syst. Evol. Microbiol.">
        <title>The Global Catalogue of Microorganisms (GCM) 10K type strain sequencing project: providing services to taxonomists for standard genome sequencing and annotation.</title>
        <authorList>
            <consortium name="The Broad Institute Genomics Platform"/>
            <consortium name="The Broad Institute Genome Sequencing Center for Infectious Disease"/>
            <person name="Wu L."/>
            <person name="Ma J."/>
        </authorList>
    </citation>
    <scope>NUCLEOTIDE SEQUENCE [LARGE SCALE GENOMIC DNA]</scope>
    <source>
        <strain evidence="7">NBRC 106593</strain>
    </source>
</reference>
<proteinExistence type="predicted"/>
<dbReference type="Gene3D" id="3.50.50.60">
    <property type="entry name" value="FAD/NAD(P)-binding domain"/>
    <property type="match status" value="1"/>
</dbReference>
<dbReference type="SUPFAM" id="SSF54373">
    <property type="entry name" value="FAD-linked reductases, C-terminal domain"/>
    <property type="match status" value="1"/>
</dbReference>